<evidence type="ECO:0000313" key="8">
    <source>
        <dbReference type="EMBL" id="CAK9323091.1"/>
    </source>
</evidence>
<dbReference type="InterPro" id="IPR036390">
    <property type="entry name" value="WH_DNA-bd_sf"/>
</dbReference>
<evidence type="ECO:0000256" key="6">
    <source>
        <dbReference type="SAM" id="MobiDB-lite"/>
    </source>
</evidence>
<organism evidence="8 9">
    <name type="scientific">Citrullus colocynthis</name>
    <name type="common">colocynth</name>
    <dbReference type="NCBI Taxonomy" id="252529"/>
    <lineage>
        <taxon>Eukaryota</taxon>
        <taxon>Viridiplantae</taxon>
        <taxon>Streptophyta</taxon>
        <taxon>Embryophyta</taxon>
        <taxon>Tracheophyta</taxon>
        <taxon>Spermatophyta</taxon>
        <taxon>Magnoliopsida</taxon>
        <taxon>eudicotyledons</taxon>
        <taxon>Gunneridae</taxon>
        <taxon>Pentapetalae</taxon>
        <taxon>rosids</taxon>
        <taxon>fabids</taxon>
        <taxon>Cucurbitales</taxon>
        <taxon>Cucurbitaceae</taxon>
        <taxon>Benincaseae</taxon>
        <taxon>Citrullus</taxon>
    </lineage>
</organism>
<evidence type="ECO:0000259" key="7">
    <source>
        <dbReference type="SMART" id="SM00415"/>
    </source>
</evidence>
<feature type="domain" description="HSF-type DNA-binding" evidence="7">
    <location>
        <begin position="129"/>
        <end position="257"/>
    </location>
</feature>
<evidence type="ECO:0000256" key="5">
    <source>
        <dbReference type="RuleBase" id="RU004020"/>
    </source>
</evidence>
<feature type="compositionally biased region" description="Polar residues" evidence="6">
    <location>
        <begin position="559"/>
        <end position="571"/>
    </location>
</feature>
<proteinExistence type="inferred from homology"/>
<reference evidence="8 9" key="1">
    <citation type="submission" date="2024-03" db="EMBL/GenBank/DDBJ databases">
        <authorList>
            <person name="Gkanogiannis A."/>
            <person name="Becerra Lopez-Lavalle L."/>
        </authorList>
    </citation>
    <scope>NUCLEOTIDE SEQUENCE [LARGE SCALE GENOMIC DNA]</scope>
</reference>
<keyword evidence="9" id="KW-1185">Reference proteome</keyword>
<comment type="similarity">
    <text evidence="5">Belongs to the HSF family.</text>
</comment>
<sequence length="596" mass="66079">MKPIEEGDSVSPIEVSSSSAQSELDAAGFSSDPELMLLPFSRPLMGSESFSPCGSFLEDTAAGLSMVSIGFSSSPSTGDFLAENPMPSSSAHHMFDVMHEPDKGALDPFVVPSMGSDVPRPLESLHGQFVPPFLWKTFDIVDDPALDPIVSWGSAGQSFVVWDPVEFSRVILPSNFKHNNFSSFVRQLNTYVGIAVQPLMAAVVCMPGEILPSKCLKGIQDFHLHQGFRKIDTDKWEFANEAFQRGKKHLLKNIQRRKSPHSQQIGSLIGPSSGGGKSGIEDEIGRLKKERRMLMQEVVELQQQQKGTAQQVTTVNRRLQSAEQRQKQMISFLAKLLRNPEFLFRLQKKKEQKDIDSPRTKRKFVKQHKHEADGFTLPMEGQIVRYQSDWESLARSSTALDLNPGLPEGTFAYLLEGVFGELGSIPESMPNFQFKNVSSSDVIASKELAFHHGIVNPTEELRRVEASNMSMEDQHFKGKSIESPPESNPDYFLSLTEDILPSSHQETGSVIKPEEIWNAYLNVDAGSSGSSNELWSNPVGFEDPFLQVSSRLSTIWDLGSQQAGDSGTDKWSASGFPFDDPDSQVYPKNAEDSDNK</sequence>
<dbReference type="PANTHER" id="PTHR10015">
    <property type="entry name" value="HEAT SHOCK TRANSCRIPTION FACTOR"/>
    <property type="match status" value="1"/>
</dbReference>
<feature type="region of interest" description="Disordered" evidence="6">
    <location>
        <begin position="559"/>
        <end position="596"/>
    </location>
</feature>
<feature type="compositionally biased region" description="Low complexity" evidence="6">
    <location>
        <begin position="9"/>
        <end position="23"/>
    </location>
</feature>
<dbReference type="Gene3D" id="1.10.10.10">
    <property type="entry name" value="Winged helix-like DNA-binding domain superfamily/Winged helix DNA-binding domain"/>
    <property type="match status" value="1"/>
</dbReference>
<evidence type="ECO:0000256" key="3">
    <source>
        <dbReference type="ARBA" id="ARBA00023125"/>
    </source>
</evidence>
<dbReference type="SUPFAM" id="SSF46785">
    <property type="entry name" value="Winged helix' DNA-binding domain"/>
    <property type="match status" value="1"/>
</dbReference>
<evidence type="ECO:0000256" key="2">
    <source>
        <dbReference type="ARBA" id="ARBA00023016"/>
    </source>
</evidence>
<name>A0ABP0YVM8_9ROSI</name>
<dbReference type="SMART" id="SM00415">
    <property type="entry name" value="HSF"/>
    <property type="match status" value="1"/>
</dbReference>
<feature type="region of interest" description="Disordered" evidence="6">
    <location>
        <begin position="1"/>
        <end position="26"/>
    </location>
</feature>
<dbReference type="Pfam" id="PF00447">
    <property type="entry name" value="HSF_DNA-bind"/>
    <property type="match status" value="1"/>
</dbReference>
<gene>
    <name evidence="8" type="ORF">CITCOLO1_LOCUS15262</name>
</gene>
<evidence type="ECO:0000256" key="1">
    <source>
        <dbReference type="ARBA" id="ARBA00004123"/>
    </source>
</evidence>
<dbReference type="EMBL" id="OZ021739">
    <property type="protein sequence ID" value="CAK9323091.1"/>
    <property type="molecule type" value="Genomic_DNA"/>
</dbReference>
<dbReference type="Proteomes" id="UP001642487">
    <property type="component" value="Chromosome 5"/>
</dbReference>
<keyword evidence="3" id="KW-0238">DNA-binding</keyword>
<comment type="subcellular location">
    <subcellularLocation>
        <location evidence="1">Nucleus</location>
    </subcellularLocation>
</comment>
<evidence type="ECO:0000256" key="4">
    <source>
        <dbReference type="ARBA" id="ARBA00023242"/>
    </source>
</evidence>
<dbReference type="PRINTS" id="PR00056">
    <property type="entry name" value="HSFDOMAIN"/>
</dbReference>
<evidence type="ECO:0000313" key="9">
    <source>
        <dbReference type="Proteomes" id="UP001642487"/>
    </source>
</evidence>
<accession>A0ABP0YVM8</accession>
<protein>
    <recommendedName>
        <fullName evidence="7">HSF-type DNA-binding domain-containing protein</fullName>
    </recommendedName>
</protein>
<dbReference type="InterPro" id="IPR036388">
    <property type="entry name" value="WH-like_DNA-bd_sf"/>
</dbReference>
<keyword evidence="2" id="KW-0346">Stress response</keyword>
<feature type="region of interest" description="Disordered" evidence="6">
    <location>
        <begin position="261"/>
        <end position="281"/>
    </location>
</feature>
<dbReference type="InterPro" id="IPR000232">
    <property type="entry name" value="HSF_DNA-bd"/>
</dbReference>
<keyword evidence="4" id="KW-0539">Nucleus</keyword>
<dbReference type="PANTHER" id="PTHR10015:SF337">
    <property type="entry name" value="HEAT STRESS TRANSCRIPTION FACTOR A-3"/>
    <property type="match status" value="1"/>
</dbReference>